<dbReference type="Proteomes" id="UP000032702">
    <property type="component" value="Unassembled WGS sequence"/>
</dbReference>
<proteinExistence type="predicted"/>
<gene>
    <name evidence="1" type="ORF">STIAU_6987</name>
</gene>
<feature type="non-terminal residue" evidence="1">
    <location>
        <position position="57"/>
    </location>
</feature>
<name>Q08QH5_STIAD</name>
<sequence length="57" mass="6439">MHTLLDDLHLQLPTLSARPRSAVLGVSHRLHHRERILRLGHVVHPDEVRPSQAAMPA</sequence>
<dbReference type="AlphaFoldDB" id="Q08QH5"/>
<protein>
    <submittedName>
        <fullName evidence="1">Uncharacterized protein</fullName>
    </submittedName>
</protein>
<comment type="caution">
    <text evidence="1">The sequence shown here is derived from an EMBL/GenBank/DDBJ whole genome shotgun (WGS) entry which is preliminary data.</text>
</comment>
<dbReference type="EMBL" id="AAMD01000209">
    <property type="protein sequence ID" value="EAU62746.1"/>
    <property type="molecule type" value="Genomic_DNA"/>
</dbReference>
<reference evidence="1 2" key="1">
    <citation type="submission" date="2006-04" db="EMBL/GenBank/DDBJ databases">
        <authorList>
            <person name="Nierman W.C."/>
        </authorList>
    </citation>
    <scope>NUCLEOTIDE SEQUENCE [LARGE SCALE GENOMIC DNA]</scope>
    <source>
        <strain evidence="1 2">DW4/3-1</strain>
    </source>
</reference>
<accession>Q08QH5</accession>
<evidence type="ECO:0000313" key="2">
    <source>
        <dbReference type="Proteomes" id="UP000032702"/>
    </source>
</evidence>
<evidence type="ECO:0000313" key="1">
    <source>
        <dbReference type="EMBL" id="EAU62746.1"/>
    </source>
</evidence>
<organism evidence="1 2">
    <name type="scientific">Stigmatella aurantiaca (strain DW4/3-1)</name>
    <dbReference type="NCBI Taxonomy" id="378806"/>
    <lineage>
        <taxon>Bacteria</taxon>
        <taxon>Pseudomonadati</taxon>
        <taxon>Myxococcota</taxon>
        <taxon>Myxococcia</taxon>
        <taxon>Myxococcales</taxon>
        <taxon>Cystobacterineae</taxon>
        <taxon>Archangiaceae</taxon>
        <taxon>Stigmatella</taxon>
    </lineage>
</organism>